<dbReference type="STRING" id="688269.Theth_1819"/>
<protein>
    <recommendedName>
        <fullName evidence="3">DUF72 domain-containing protein</fullName>
    </recommendedName>
</protein>
<dbReference type="Proteomes" id="UP000006804">
    <property type="component" value="Chromosome"/>
</dbReference>
<dbReference type="eggNOG" id="COG1801">
    <property type="taxonomic scope" value="Bacteria"/>
</dbReference>
<reference evidence="1 2" key="1">
    <citation type="submission" date="2010-11" db="EMBL/GenBank/DDBJ databases">
        <title>The complete genome of Thermotoga thermarum DSM 5069.</title>
        <authorList>
            <consortium name="US DOE Joint Genome Institute (JGI-PGF)"/>
            <person name="Lucas S."/>
            <person name="Copeland A."/>
            <person name="Lapidus A."/>
            <person name="Bruce D."/>
            <person name="Goodwin L."/>
            <person name="Pitluck S."/>
            <person name="Kyrpides N."/>
            <person name="Mavromatis K."/>
            <person name="Ivanova N."/>
            <person name="Zeytun A."/>
            <person name="Brettin T."/>
            <person name="Detter J.C."/>
            <person name="Tapia R."/>
            <person name="Han C."/>
            <person name="Land M."/>
            <person name="Hauser L."/>
            <person name="Markowitz V."/>
            <person name="Cheng J.-F."/>
            <person name="Hugenholtz P."/>
            <person name="Woyke T."/>
            <person name="Wu D."/>
            <person name="Spring S."/>
            <person name="Schroeder M."/>
            <person name="Brambilla E."/>
            <person name="Klenk H.-P."/>
            <person name="Eisen J.A."/>
        </authorList>
    </citation>
    <scope>NUCLEOTIDE SEQUENCE [LARGE SCALE GENOMIC DNA]</scope>
    <source>
        <strain evidence="1 2">DSM 5069</strain>
    </source>
</reference>
<evidence type="ECO:0000313" key="2">
    <source>
        <dbReference type="Proteomes" id="UP000006804"/>
    </source>
</evidence>
<sequence length="262" mass="31009">MIYIGTSGYHFEDWIGTVYPQNIKGSEMLSYYYAVLGFKAVEINYTYYRLPSYKTTVSMLRRTPPDFVFAVKLPASVTHEGWKNQKIPVDDLKNTFQALQPMLEEGRLKAFLAQFPYSFKFSEQNMDYLASLRQMIKEPLAVEFRHNSWDNEVTFDFLKKYELTYVVVDEPQIRALFPYKPAWTTKIAYFRFHGRNEQWFEAPEGERYNYDYNETELSKFAQDILTASKETSDVFAFFNNCYRGKAVKNAISLRKMIEEKLF</sequence>
<dbReference type="SUPFAM" id="SSF117396">
    <property type="entry name" value="TM1631-like"/>
    <property type="match status" value="1"/>
</dbReference>
<evidence type="ECO:0000313" key="1">
    <source>
        <dbReference type="EMBL" id="AEH51861.1"/>
    </source>
</evidence>
<dbReference type="OrthoDB" id="9780310at2"/>
<dbReference type="Gene3D" id="3.20.20.410">
    <property type="entry name" value="Protein of unknown function UPF0759"/>
    <property type="match status" value="1"/>
</dbReference>
<name>F7YW89_9THEM</name>
<dbReference type="KEGG" id="tta:Theth_1819"/>
<dbReference type="AlphaFoldDB" id="F7YW89"/>
<dbReference type="EMBL" id="CP002351">
    <property type="protein sequence ID" value="AEH51861.1"/>
    <property type="molecule type" value="Genomic_DNA"/>
</dbReference>
<evidence type="ECO:0008006" key="3">
    <source>
        <dbReference type="Google" id="ProtNLM"/>
    </source>
</evidence>
<dbReference type="InterPro" id="IPR036520">
    <property type="entry name" value="UPF0759_sf"/>
</dbReference>
<dbReference type="PANTHER" id="PTHR30348:SF13">
    <property type="entry name" value="UPF0759 PROTEIN YUNF"/>
    <property type="match status" value="1"/>
</dbReference>
<dbReference type="RefSeq" id="WP_013933069.1">
    <property type="nucleotide sequence ID" value="NC_015707.1"/>
</dbReference>
<dbReference type="PATRIC" id="fig|688269.3.peg.1873"/>
<keyword evidence="2" id="KW-1185">Reference proteome</keyword>
<gene>
    <name evidence="1" type="ORF">Theth_1819</name>
</gene>
<dbReference type="Pfam" id="PF01904">
    <property type="entry name" value="DUF72"/>
    <property type="match status" value="1"/>
</dbReference>
<dbReference type="InterPro" id="IPR002763">
    <property type="entry name" value="DUF72"/>
</dbReference>
<organism evidence="1 2">
    <name type="scientific">Pseudothermotoga thermarum DSM 5069</name>
    <dbReference type="NCBI Taxonomy" id="688269"/>
    <lineage>
        <taxon>Bacteria</taxon>
        <taxon>Thermotogati</taxon>
        <taxon>Thermotogota</taxon>
        <taxon>Thermotogae</taxon>
        <taxon>Thermotogales</taxon>
        <taxon>Thermotogaceae</taxon>
        <taxon>Pseudothermotoga</taxon>
    </lineage>
</organism>
<accession>F7YW89</accession>
<proteinExistence type="predicted"/>
<dbReference type="PANTHER" id="PTHR30348">
    <property type="entry name" value="UNCHARACTERIZED PROTEIN YECE"/>
    <property type="match status" value="1"/>
</dbReference>
<dbReference type="HOGENOM" id="CLU_046519_0_1_0"/>